<accession>A0A2T2P4L9</accession>
<feature type="transmembrane region" description="Helical" evidence="2">
    <location>
        <begin position="77"/>
        <end position="97"/>
    </location>
</feature>
<dbReference type="Proteomes" id="UP000240883">
    <property type="component" value="Unassembled WGS sequence"/>
</dbReference>
<keyword evidence="2" id="KW-0472">Membrane</keyword>
<sequence>MSDLKDDLPTAMIMAAFTGISWYIAIELNVRLALSIRRRGLYFWSVFLCAWGVLLQPLVIILVNFGIWKPGHASVSLIYLTWWILVVPQSFVLYSRLHLFMEAKPLRWVRFSIVSVSIAFSVPTVVLGVLAQTNMSATLSRPNLAWDKVQLAVFFTQETLLSLLYIRETQKHLKRTAPLHSQDGSSRRVLKHLIYINVLIICLDISLMGMCYSNLFYLQGHYKPCVYGIKLRMEFAILNQLRSTLQSSRPRYSYNRDSRGHRPRSTSDSGLQLTDRSTSLDIMPHKPSGAAAAAAATAVRDMPLRAIPRGQVRQRATEPRKP</sequence>
<feature type="transmembrane region" description="Helical" evidence="2">
    <location>
        <begin position="109"/>
        <end position="129"/>
    </location>
</feature>
<dbReference type="AlphaFoldDB" id="A0A2T2P4L9"/>
<evidence type="ECO:0000313" key="5">
    <source>
        <dbReference type="Proteomes" id="UP000240883"/>
    </source>
</evidence>
<dbReference type="EMBL" id="KZ678130">
    <property type="protein sequence ID" value="PSN72624.1"/>
    <property type="molecule type" value="Genomic_DNA"/>
</dbReference>
<gene>
    <name evidence="4" type="ORF">BS50DRAFT_630632</name>
</gene>
<dbReference type="PANTHER" id="PTHR37013">
    <property type="entry name" value="INTEGRAL MEMBRANE PROTEIN (AFU_ORTHOLOGUE AFUA_1G05950)-RELATED"/>
    <property type="match status" value="1"/>
</dbReference>
<organism evidence="4 5">
    <name type="scientific">Corynespora cassiicola Philippines</name>
    <dbReference type="NCBI Taxonomy" id="1448308"/>
    <lineage>
        <taxon>Eukaryota</taxon>
        <taxon>Fungi</taxon>
        <taxon>Dikarya</taxon>
        <taxon>Ascomycota</taxon>
        <taxon>Pezizomycotina</taxon>
        <taxon>Dothideomycetes</taxon>
        <taxon>Pleosporomycetidae</taxon>
        <taxon>Pleosporales</taxon>
        <taxon>Corynesporascaceae</taxon>
        <taxon>Corynespora</taxon>
    </lineage>
</organism>
<name>A0A2T2P4L9_CORCC</name>
<keyword evidence="5" id="KW-1185">Reference proteome</keyword>
<keyword evidence="2" id="KW-1133">Transmembrane helix</keyword>
<dbReference type="OrthoDB" id="405906at2759"/>
<dbReference type="PANTHER" id="PTHR37013:SF4">
    <property type="entry name" value="INTEGRAL MEMBRANE PROTEIN"/>
    <property type="match status" value="1"/>
</dbReference>
<keyword evidence="2" id="KW-0812">Transmembrane</keyword>
<feature type="region of interest" description="Disordered" evidence="1">
    <location>
        <begin position="249"/>
        <end position="273"/>
    </location>
</feature>
<dbReference type="InterPro" id="IPR056120">
    <property type="entry name" value="DUF7703"/>
</dbReference>
<dbReference type="Pfam" id="PF24802">
    <property type="entry name" value="DUF7703"/>
    <property type="match status" value="1"/>
</dbReference>
<feature type="transmembrane region" description="Helical" evidence="2">
    <location>
        <begin position="41"/>
        <end position="65"/>
    </location>
</feature>
<feature type="domain" description="DUF7703" evidence="3">
    <location>
        <begin position="10"/>
        <end position="244"/>
    </location>
</feature>
<evidence type="ECO:0000259" key="3">
    <source>
        <dbReference type="Pfam" id="PF24802"/>
    </source>
</evidence>
<evidence type="ECO:0000256" key="2">
    <source>
        <dbReference type="SAM" id="Phobius"/>
    </source>
</evidence>
<reference evidence="4 5" key="1">
    <citation type="journal article" date="2018" name="Front. Microbiol.">
        <title>Genome-Wide Analysis of Corynespora cassiicola Leaf Fall Disease Putative Effectors.</title>
        <authorList>
            <person name="Lopez D."/>
            <person name="Ribeiro S."/>
            <person name="Label P."/>
            <person name="Fumanal B."/>
            <person name="Venisse J.S."/>
            <person name="Kohler A."/>
            <person name="de Oliveira R.R."/>
            <person name="Labutti K."/>
            <person name="Lipzen A."/>
            <person name="Lail K."/>
            <person name="Bauer D."/>
            <person name="Ohm R.A."/>
            <person name="Barry K.W."/>
            <person name="Spatafora J."/>
            <person name="Grigoriev I.V."/>
            <person name="Martin F.M."/>
            <person name="Pujade-Renaud V."/>
        </authorList>
    </citation>
    <scope>NUCLEOTIDE SEQUENCE [LARGE SCALE GENOMIC DNA]</scope>
    <source>
        <strain evidence="4 5">Philippines</strain>
    </source>
</reference>
<feature type="transmembrane region" description="Helical" evidence="2">
    <location>
        <begin position="12"/>
        <end position="34"/>
    </location>
</feature>
<evidence type="ECO:0000313" key="4">
    <source>
        <dbReference type="EMBL" id="PSN72624.1"/>
    </source>
</evidence>
<proteinExistence type="predicted"/>
<protein>
    <recommendedName>
        <fullName evidence="3">DUF7703 domain-containing protein</fullName>
    </recommendedName>
</protein>
<feature type="transmembrane region" description="Helical" evidence="2">
    <location>
        <begin position="194"/>
        <end position="217"/>
    </location>
</feature>
<evidence type="ECO:0000256" key="1">
    <source>
        <dbReference type="SAM" id="MobiDB-lite"/>
    </source>
</evidence>